<dbReference type="AlphaFoldDB" id="A0A6I3JFD7"/>
<keyword evidence="2" id="KW-1185">Reference proteome</keyword>
<accession>A0A6I3JFD7</accession>
<dbReference type="RefSeq" id="WP_154616704.1">
    <property type="nucleotide sequence ID" value="NZ_CP053660.1"/>
</dbReference>
<dbReference type="EMBL" id="WLCI01000019">
    <property type="protein sequence ID" value="MTB96944.1"/>
    <property type="molecule type" value="Genomic_DNA"/>
</dbReference>
<sequence length="172" mass="17494">MPSRIAAAAVVLTAGLVLGLGACGSGSEDPGPAPAGAGDDLSGADVAAALEQLPTVTGLVPLRRGDLVSLPGAPTDFVEGWTVRDRRFPCEQPGIECGAEVEVWGSPDSAARRSEEIRTLQLGTVDLGTETHLLAGPVLLRLDGALTRAQVAAYRAALEDAGATVSTPEPLF</sequence>
<protein>
    <submittedName>
        <fullName evidence="1">Uncharacterized protein</fullName>
    </submittedName>
</protein>
<reference evidence="1 2" key="1">
    <citation type="submission" date="2019-10" db="EMBL/GenBank/DDBJ databases">
        <title>Nocardioides novel species isolated from the excrement of Marmot.</title>
        <authorList>
            <person name="Zhang G."/>
        </authorList>
    </citation>
    <scope>NUCLEOTIDE SEQUENCE [LARGE SCALE GENOMIC DNA]</scope>
    <source>
        <strain evidence="2">zg-579</strain>
    </source>
</reference>
<evidence type="ECO:0000313" key="2">
    <source>
        <dbReference type="Proteomes" id="UP000433406"/>
    </source>
</evidence>
<evidence type="ECO:0000313" key="1">
    <source>
        <dbReference type="EMBL" id="MTB96944.1"/>
    </source>
</evidence>
<gene>
    <name evidence="1" type="ORF">GGQ22_17870</name>
</gene>
<name>A0A6I3JFD7_9ACTN</name>
<dbReference type="Proteomes" id="UP000433406">
    <property type="component" value="Unassembled WGS sequence"/>
</dbReference>
<organism evidence="1 2">
    <name type="scientific">Nocardioides marmotae</name>
    <dbReference type="NCBI Taxonomy" id="2663857"/>
    <lineage>
        <taxon>Bacteria</taxon>
        <taxon>Bacillati</taxon>
        <taxon>Actinomycetota</taxon>
        <taxon>Actinomycetes</taxon>
        <taxon>Propionibacteriales</taxon>
        <taxon>Nocardioidaceae</taxon>
        <taxon>Nocardioides</taxon>
    </lineage>
</organism>
<comment type="caution">
    <text evidence="1">The sequence shown here is derived from an EMBL/GenBank/DDBJ whole genome shotgun (WGS) entry which is preliminary data.</text>
</comment>
<proteinExistence type="predicted"/>
<dbReference type="PROSITE" id="PS51257">
    <property type="entry name" value="PROKAR_LIPOPROTEIN"/>
    <property type="match status" value="1"/>
</dbReference>